<evidence type="ECO:0000256" key="2">
    <source>
        <dbReference type="ARBA" id="ARBA00022475"/>
    </source>
</evidence>
<keyword evidence="4" id="KW-0342">GTP-binding</keyword>
<keyword evidence="8" id="KW-1185">Reference proteome</keyword>
<dbReference type="GeneID" id="111132328"/>
<dbReference type="Gene3D" id="3.40.50.300">
    <property type="entry name" value="P-loop containing nucleotide triphosphate hydrolases"/>
    <property type="match status" value="1"/>
</dbReference>
<keyword evidence="2" id="KW-1003">Cell membrane</keyword>
<gene>
    <name evidence="9" type="primary">LOC111132328</name>
</gene>
<sequence length="217" mass="25001">MKQLQIVFLGAERVGKTSTIRRFLYGSFEEETDATLGQCFNETVHLPNGTFQQVQVIDTAGSDEFPAMRKVTIKNGDYFVVMYAVNDRQSYQQALKLCQEIRDLKGKDFSKVILVGNKIDKKEDRDISTEEVLKKSITEKLLWCTETSAKLNCNIRCLFQIILKDYVKLSDIPRKRNTNITRCRANHSKSDVCKTRKMSVQHLVYCLSPSHNKNKYS</sequence>
<dbReference type="SMART" id="SM00174">
    <property type="entry name" value="RHO"/>
    <property type="match status" value="1"/>
</dbReference>
<dbReference type="SUPFAM" id="SSF52540">
    <property type="entry name" value="P-loop containing nucleoside triphosphate hydrolases"/>
    <property type="match status" value="1"/>
</dbReference>
<dbReference type="InterPro" id="IPR005225">
    <property type="entry name" value="Small_GTP-bd"/>
</dbReference>
<dbReference type="PANTHER" id="PTHR46149">
    <property type="entry name" value="MIP08469P"/>
    <property type="match status" value="1"/>
</dbReference>
<proteinExistence type="inferred from homology"/>
<dbReference type="SMART" id="SM00173">
    <property type="entry name" value="RAS"/>
    <property type="match status" value="1"/>
</dbReference>
<keyword evidence="4" id="KW-0547">Nucleotide-binding</keyword>
<evidence type="ECO:0000256" key="1">
    <source>
        <dbReference type="ARBA" id="ARBA00004193"/>
    </source>
</evidence>
<protein>
    <submittedName>
        <fullName evidence="9">GTP-binding protein Di-Ras2-like</fullName>
    </submittedName>
</protein>
<comment type="subcellular location">
    <subcellularLocation>
        <location evidence="1">Cell membrane</location>
        <topology evidence="1">Lipid-anchor</topology>
    </subcellularLocation>
</comment>
<accession>A0A8B8E8A5</accession>
<dbReference type="PRINTS" id="PR00449">
    <property type="entry name" value="RASTRNSFRMNG"/>
</dbReference>
<keyword evidence="6" id="KW-0449">Lipoprotein</keyword>
<dbReference type="PROSITE" id="PS51419">
    <property type="entry name" value="RAB"/>
    <property type="match status" value="1"/>
</dbReference>
<dbReference type="InterPro" id="IPR052236">
    <property type="entry name" value="Small_GTPase_RasD"/>
</dbReference>
<evidence type="ECO:0000313" key="8">
    <source>
        <dbReference type="Proteomes" id="UP000694844"/>
    </source>
</evidence>
<dbReference type="GO" id="GO:0005886">
    <property type="term" value="C:plasma membrane"/>
    <property type="evidence" value="ECO:0007669"/>
    <property type="project" value="UniProtKB-SubCell"/>
</dbReference>
<evidence type="ECO:0000256" key="5">
    <source>
        <dbReference type="ARBA" id="ARBA00023136"/>
    </source>
</evidence>
<dbReference type="InterPro" id="IPR027417">
    <property type="entry name" value="P-loop_NTPase"/>
</dbReference>
<dbReference type="SMART" id="SM00175">
    <property type="entry name" value="RAB"/>
    <property type="match status" value="1"/>
</dbReference>
<dbReference type="RefSeq" id="XP_022335838.1">
    <property type="nucleotide sequence ID" value="XM_022480130.1"/>
</dbReference>
<evidence type="ECO:0000256" key="3">
    <source>
        <dbReference type="ARBA" id="ARBA00022481"/>
    </source>
</evidence>
<evidence type="ECO:0000256" key="6">
    <source>
        <dbReference type="ARBA" id="ARBA00023288"/>
    </source>
</evidence>
<evidence type="ECO:0000256" key="4">
    <source>
        <dbReference type="ARBA" id="ARBA00023134"/>
    </source>
</evidence>
<dbReference type="NCBIfam" id="TIGR00231">
    <property type="entry name" value="small_GTP"/>
    <property type="match status" value="1"/>
</dbReference>
<dbReference type="Pfam" id="PF00071">
    <property type="entry name" value="Ras"/>
    <property type="match status" value="1"/>
</dbReference>
<dbReference type="InterPro" id="IPR001806">
    <property type="entry name" value="Small_GTPase"/>
</dbReference>
<comment type="similarity">
    <text evidence="7">Belongs to the small GTPase superfamily. RasD family.</text>
</comment>
<dbReference type="GO" id="GO:0003924">
    <property type="term" value="F:GTPase activity"/>
    <property type="evidence" value="ECO:0007669"/>
    <property type="project" value="InterPro"/>
</dbReference>
<name>A0A8B8E8A5_CRAVI</name>
<keyword evidence="3" id="KW-0488">Methylation</keyword>
<reference evidence="9" key="1">
    <citation type="submission" date="2025-08" db="UniProtKB">
        <authorList>
            <consortium name="RefSeq"/>
        </authorList>
    </citation>
    <scope>IDENTIFICATION</scope>
    <source>
        <tissue evidence="9">Whole sample</tissue>
    </source>
</reference>
<dbReference type="Proteomes" id="UP000694844">
    <property type="component" value="Chromosome 5"/>
</dbReference>
<dbReference type="AlphaFoldDB" id="A0A8B8E8A5"/>
<keyword evidence="5" id="KW-0472">Membrane</keyword>
<organism evidence="8 9">
    <name type="scientific">Crassostrea virginica</name>
    <name type="common">Eastern oyster</name>
    <dbReference type="NCBI Taxonomy" id="6565"/>
    <lineage>
        <taxon>Eukaryota</taxon>
        <taxon>Metazoa</taxon>
        <taxon>Spiralia</taxon>
        <taxon>Lophotrochozoa</taxon>
        <taxon>Mollusca</taxon>
        <taxon>Bivalvia</taxon>
        <taxon>Autobranchia</taxon>
        <taxon>Pteriomorphia</taxon>
        <taxon>Ostreida</taxon>
        <taxon>Ostreoidea</taxon>
        <taxon>Ostreidae</taxon>
        <taxon>Crassostrea</taxon>
    </lineage>
</organism>
<dbReference type="OrthoDB" id="10008297at2759"/>
<dbReference type="GO" id="GO:0005525">
    <property type="term" value="F:GTP binding"/>
    <property type="evidence" value="ECO:0007669"/>
    <property type="project" value="UniProtKB-KW"/>
</dbReference>
<dbReference type="KEGG" id="cvn:111132328"/>
<evidence type="ECO:0000313" key="9">
    <source>
        <dbReference type="RefSeq" id="XP_022335838.1"/>
    </source>
</evidence>
<evidence type="ECO:0000256" key="7">
    <source>
        <dbReference type="ARBA" id="ARBA00038061"/>
    </source>
</evidence>
<dbReference type="PROSITE" id="PS51421">
    <property type="entry name" value="RAS"/>
    <property type="match status" value="1"/>
</dbReference>